<dbReference type="GO" id="GO:0033975">
    <property type="term" value="F:(R)-2-haloacid dehalogenase activity"/>
    <property type="evidence" value="ECO:0007669"/>
    <property type="project" value="UniProtKB-EC"/>
</dbReference>
<evidence type="ECO:0000313" key="2">
    <source>
        <dbReference type="Proteomes" id="UP000325286"/>
    </source>
</evidence>
<name>A0A5B9QX44_9BACT</name>
<sequence length="312" mass="34630">MLGFGNSPIAEHEATGEIDRVYHEIRQSLRVSGVNLVFRTWAGHKNLLPVLWDSLRPNCETQIFESLADEIRHQAAEAALSLPPIHPTAAAKLGESQLFQLNKALQLYHFVNPKLLLFASTVRLALAGELPPAADTPPTESLLRVQRGVPDDMYPMTMVEEKAEDKTTRELFDDIQQTLNLDSINSDYRTMALWPNYLQAMWKELKPTISTAEYESAAERLRDRTRALVQRLPLPISLSADAVRAAGANVDKAIETSESFEQLLPGLVINIAICLRELVNDDQLSSSPWSTTSSAGLQSFSSLHVSKLSESV</sequence>
<dbReference type="EC" id="3.8.1.9" evidence="1"/>
<proteinExistence type="predicted"/>
<dbReference type="EMBL" id="CP042914">
    <property type="protein sequence ID" value="QEG41686.1"/>
    <property type="molecule type" value="Genomic_DNA"/>
</dbReference>
<dbReference type="InterPro" id="IPR019714">
    <property type="entry name" value="2-haloacid_dehalogenase_DehI"/>
</dbReference>
<organism evidence="1 2">
    <name type="scientific">Roseimaritima ulvae</name>
    <dbReference type="NCBI Taxonomy" id="980254"/>
    <lineage>
        <taxon>Bacteria</taxon>
        <taxon>Pseudomonadati</taxon>
        <taxon>Planctomycetota</taxon>
        <taxon>Planctomycetia</taxon>
        <taxon>Pirellulales</taxon>
        <taxon>Pirellulaceae</taxon>
        <taxon>Roseimaritima</taxon>
    </lineage>
</organism>
<dbReference type="AlphaFoldDB" id="A0A5B9QX44"/>
<dbReference type="InterPro" id="IPR029032">
    <property type="entry name" value="AhpD-like"/>
</dbReference>
<dbReference type="Gene3D" id="1.20.1290.10">
    <property type="entry name" value="AhpD-like"/>
    <property type="match status" value="1"/>
</dbReference>
<gene>
    <name evidence="1" type="primary">dehI</name>
    <name evidence="1" type="ORF">UC8_37120</name>
</gene>
<keyword evidence="1" id="KW-0378">Hydrolase</keyword>
<dbReference type="RefSeq" id="WP_068135307.1">
    <property type="nucleotide sequence ID" value="NZ_CP042914.1"/>
</dbReference>
<protein>
    <submittedName>
        <fullName evidence="1">(R)-2-haloacid dehalogenase</fullName>
        <ecNumber evidence="1">3.8.1.9</ecNumber>
    </submittedName>
</protein>
<evidence type="ECO:0000313" key="1">
    <source>
        <dbReference type="EMBL" id="QEG41686.1"/>
    </source>
</evidence>
<dbReference type="KEGG" id="rul:UC8_37120"/>
<accession>A0A5B9QX44</accession>
<reference evidence="1 2" key="1">
    <citation type="submission" date="2019-08" db="EMBL/GenBank/DDBJ databases">
        <title>Deep-cultivation of Planctomycetes and their phenomic and genomic characterization uncovers novel biology.</title>
        <authorList>
            <person name="Wiegand S."/>
            <person name="Jogler M."/>
            <person name="Boedeker C."/>
            <person name="Pinto D."/>
            <person name="Vollmers J."/>
            <person name="Rivas-Marin E."/>
            <person name="Kohn T."/>
            <person name="Peeters S.H."/>
            <person name="Heuer A."/>
            <person name="Rast P."/>
            <person name="Oberbeckmann S."/>
            <person name="Bunk B."/>
            <person name="Jeske O."/>
            <person name="Meyerdierks A."/>
            <person name="Storesund J.E."/>
            <person name="Kallscheuer N."/>
            <person name="Luecker S."/>
            <person name="Lage O.M."/>
            <person name="Pohl T."/>
            <person name="Merkel B.J."/>
            <person name="Hornburger P."/>
            <person name="Mueller R.-W."/>
            <person name="Bruemmer F."/>
            <person name="Labrenz M."/>
            <person name="Spormann A.M."/>
            <person name="Op den Camp H."/>
            <person name="Overmann J."/>
            <person name="Amann R."/>
            <person name="Jetten M.S.M."/>
            <person name="Mascher T."/>
            <person name="Medema M.H."/>
            <person name="Devos D.P."/>
            <person name="Kaster A.-K."/>
            <person name="Ovreas L."/>
            <person name="Rohde M."/>
            <person name="Galperin M.Y."/>
            <person name="Jogler C."/>
        </authorList>
    </citation>
    <scope>NUCLEOTIDE SEQUENCE [LARGE SCALE GENOMIC DNA]</scope>
    <source>
        <strain evidence="1 2">UC8</strain>
    </source>
</reference>
<keyword evidence="2" id="KW-1185">Reference proteome</keyword>
<dbReference type="Proteomes" id="UP000325286">
    <property type="component" value="Chromosome"/>
</dbReference>
<dbReference type="Pfam" id="PF10778">
    <property type="entry name" value="DehI"/>
    <property type="match status" value="1"/>
</dbReference>